<feature type="compositionally biased region" description="Polar residues" evidence="1">
    <location>
        <begin position="56"/>
        <end position="67"/>
    </location>
</feature>
<organism evidence="2 3">
    <name type="scientific">Adineta ricciae</name>
    <name type="common">Rotifer</name>
    <dbReference type="NCBI Taxonomy" id="249248"/>
    <lineage>
        <taxon>Eukaryota</taxon>
        <taxon>Metazoa</taxon>
        <taxon>Spiralia</taxon>
        <taxon>Gnathifera</taxon>
        <taxon>Rotifera</taxon>
        <taxon>Eurotatoria</taxon>
        <taxon>Bdelloidea</taxon>
        <taxon>Adinetida</taxon>
        <taxon>Adinetidae</taxon>
        <taxon>Adineta</taxon>
    </lineage>
</organism>
<sequence>MGNICPWCCKNSDETQSNQNQNEDSNITGSQRSILRSEPTDRTPLLYDSNNHRQNHQPVNAGTFNPTVTIEPTSLITTVDPPPPPPAAYENLTDTNSGKYSFRCANTKLHFIVPKIPSNETADSSMTIIVDRMLPDLIDVGGWGATTHQANTTNTNFTAQNDQLKQILSKSLQSNRVSVLLPDAGVSNLSSLLSSRPISSEICHFVSHTASELSRLLIDEIKIVHKEDLVVTFE</sequence>
<name>A0A814ITM8_ADIRI</name>
<evidence type="ECO:0000256" key="1">
    <source>
        <dbReference type="SAM" id="MobiDB-lite"/>
    </source>
</evidence>
<dbReference type="Proteomes" id="UP000663828">
    <property type="component" value="Unassembled WGS sequence"/>
</dbReference>
<feature type="region of interest" description="Disordered" evidence="1">
    <location>
        <begin position="12"/>
        <end position="67"/>
    </location>
</feature>
<keyword evidence="3" id="KW-1185">Reference proteome</keyword>
<protein>
    <recommendedName>
        <fullName evidence="4">Late endosomal/lysosomal adaptor and MAPK and MTOR activator 1</fullName>
    </recommendedName>
</protein>
<feature type="compositionally biased region" description="Polar residues" evidence="1">
    <location>
        <begin position="14"/>
        <end position="34"/>
    </location>
</feature>
<evidence type="ECO:0008006" key="4">
    <source>
        <dbReference type="Google" id="ProtNLM"/>
    </source>
</evidence>
<proteinExistence type="predicted"/>
<accession>A0A814ITM8</accession>
<dbReference type="AlphaFoldDB" id="A0A814ITM8"/>
<evidence type="ECO:0000313" key="2">
    <source>
        <dbReference type="EMBL" id="CAF1027051.1"/>
    </source>
</evidence>
<comment type="caution">
    <text evidence="2">The sequence shown here is derived from an EMBL/GenBank/DDBJ whole genome shotgun (WGS) entry which is preliminary data.</text>
</comment>
<dbReference type="EMBL" id="CAJNOR010000876">
    <property type="protein sequence ID" value="CAF1027051.1"/>
    <property type="molecule type" value="Genomic_DNA"/>
</dbReference>
<reference evidence="2" key="1">
    <citation type="submission" date="2021-02" db="EMBL/GenBank/DDBJ databases">
        <authorList>
            <person name="Nowell W R."/>
        </authorList>
    </citation>
    <scope>NUCLEOTIDE SEQUENCE</scope>
</reference>
<evidence type="ECO:0000313" key="3">
    <source>
        <dbReference type="Proteomes" id="UP000663828"/>
    </source>
</evidence>
<gene>
    <name evidence="2" type="ORF">XAT740_LOCUS14545</name>
</gene>